<keyword evidence="2 5" id="KW-0812">Transmembrane</keyword>
<dbReference type="PANTHER" id="PTHR35529">
    <property type="entry name" value="MANGANESE EFFLUX PUMP MNTP-RELATED"/>
    <property type="match status" value="1"/>
</dbReference>
<evidence type="ECO:0000256" key="4">
    <source>
        <dbReference type="ARBA" id="ARBA00023136"/>
    </source>
</evidence>
<dbReference type="InterPro" id="IPR003810">
    <property type="entry name" value="Mntp/YtaF"/>
</dbReference>
<accession>A0A2T0B4Y8</accession>
<gene>
    <name evidence="6" type="primary">mntP_1</name>
    <name evidence="6" type="ORF">CLLI_12710</name>
</gene>
<evidence type="ECO:0000256" key="3">
    <source>
        <dbReference type="ARBA" id="ARBA00022989"/>
    </source>
</evidence>
<dbReference type="Proteomes" id="UP000239706">
    <property type="component" value="Unassembled WGS sequence"/>
</dbReference>
<feature type="transmembrane region" description="Helical" evidence="5">
    <location>
        <begin position="6"/>
        <end position="26"/>
    </location>
</feature>
<keyword evidence="7" id="KW-1185">Reference proteome</keyword>
<evidence type="ECO:0000256" key="1">
    <source>
        <dbReference type="ARBA" id="ARBA00022475"/>
    </source>
</evidence>
<evidence type="ECO:0000256" key="5">
    <source>
        <dbReference type="SAM" id="Phobius"/>
    </source>
</evidence>
<keyword evidence="3 5" id="KW-1133">Transmembrane helix</keyword>
<name>A0A2T0B4Y8_9CLOT</name>
<comment type="caution">
    <text evidence="6">The sequence shown here is derived from an EMBL/GenBank/DDBJ whole genome shotgun (WGS) entry which is preliminary data.</text>
</comment>
<protein>
    <submittedName>
        <fullName evidence="6">Manganese efflux pump MntP</fullName>
    </submittedName>
</protein>
<evidence type="ECO:0000313" key="6">
    <source>
        <dbReference type="EMBL" id="PRR78932.1"/>
    </source>
</evidence>
<keyword evidence="4 5" id="KW-0472">Membrane</keyword>
<dbReference type="RefSeq" id="WP_106063389.1">
    <property type="nucleotide sequence ID" value="NZ_PVXO01000034.1"/>
</dbReference>
<dbReference type="PANTHER" id="PTHR35529:SF2">
    <property type="entry name" value="SPORULATION PROTEIN YTAF-RELATED"/>
    <property type="match status" value="1"/>
</dbReference>
<evidence type="ECO:0000256" key="2">
    <source>
        <dbReference type="ARBA" id="ARBA00022692"/>
    </source>
</evidence>
<feature type="transmembrane region" description="Helical" evidence="5">
    <location>
        <begin position="131"/>
        <end position="150"/>
    </location>
</feature>
<evidence type="ECO:0000313" key="7">
    <source>
        <dbReference type="Proteomes" id="UP000239706"/>
    </source>
</evidence>
<sequence>MYIFPIIFFAISSSSDNFIVGISYGINKIKINFIYNIFIALISGIGTFLSMVFGKVLLNIIPLKKANLLGSSVLILFGLYMFINSLKNLYIKDKDICEINIGEKNYYHNILNNPEIIDADGSNNIEFKESISLGMVLCINNIGLGIAASITGLNMYLTSLCSFLFSVLFIQLGYYVGSKFLSKRLSKYSEIVSALIIIILGIYELFI</sequence>
<organism evidence="6 7">
    <name type="scientific">Clostridium liquoris</name>
    <dbReference type="NCBI Taxonomy" id="1289519"/>
    <lineage>
        <taxon>Bacteria</taxon>
        <taxon>Bacillati</taxon>
        <taxon>Bacillota</taxon>
        <taxon>Clostridia</taxon>
        <taxon>Eubacteriales</taxon>
        <taxon>Clostridiaceae</taxon>
        <taxon>Clostridium</taxon>
    </lineage>
</organism>
<feature type="transmembrane region" description="Helical" evidence="5">
    <location>
        <begin position="156"/>
        <end position="176"/>
    </location>
</feature>
<feature type="transmembrane region" description="Helical" evidence="5">
    <location>
        <begin position="66"/>
        <end position="83"/>
    </location>
</feature>
<dbReference type="NCBIfam" id="TIGR02840">
    <property type="entry name" value="spore_YtaF"/>
    <property type="match status" value="1"/>
</dbReference>
<dbReference type="AlphaFoldDB" id="A0A2T0B4Y8"/>
<feature type="transmembrane region" description="Helical" evidence="5">
    <location>
        <begin position="33"/>
        <end position="54"/>
    </location>
</feature>
<keyword evidence="1" id="KW-1003">Cell membrane</keyword>
<dbReference type="Pfam" id="PF02659">
    <property type="entry name" value="Mntp"/>
    <property type="match status" value="2"/>
</dbReference>
<dbReference type="InterPro" id="IPR014205">
    <property type="entry name" value="Spore_YtaF"/>
</dbReference>
<proteinExistence type="predicted"/>
<dbReference type="EMBL" id="PVXO01000034">
    <property type="protein sequence ID" value="PRR78932.1"/>
    <property type="molecule type" value="Genomic_DNA"/>
</dbReference>
<feature type="transmembrane region" description="Helical" evidence="5">
    <location>
        <begin position="188"/>
        <end position="206"/>
    </location>
</feature>
<dbReference type="OrthoDB" id="1679205at2"/>
<reference evidence="6 7" key="1">
    <citation type="submission" date="2018-03" db="EMBL/GenBank/DDBJ databases">
        <title>Genome sequence of Clostridium liquoris DSM 100320.</title>
        <authorList>
            <person name="Poehlein A."/>
            <person name="Daniel R."/>
        </authorList>
    </citation>
    <scope>NUCLEOTIDE SEQUENCE [LARGE SCALE GENOMIC DNA]</scope>
    <source>
        <strain evidence="6 7">DSM 100320</strain>
    </source>
</reference>